<dbReference type="InterPro" id="IPR050982">
    <property type="entry name" value="Auxin_biosynth/cation_transpt"/>
</dbReference>
<evidence type="ECO:0000256" key="1">
    <source>
        <dbReference type="ARBA" id="ARBA00023002"/>
    </source>
</evidence>
<dbReference type="PANTHER" id="PTHR43539">
    <property type="entry name" value="FLAVIN-BINDING MONOOXYGENASE-LIKE PROTEIN (AFU_ORTHOLOGUE AFUA_4G09220)"/>
    <property type="match status" value="1"/>
</dbReference>
<dbReference type="Gene3D" id="3.50.50.60">
    <property type="entry name" value="FAD/NAD(P)-binding domain"/>
    <property type="match status" value="2"/>
</dbReference>
<sequence length="417" mass="47237">MTNPDTLHYSSIIIGAGQAGLAMSYCLSQQQIDHLVLEKSDCIAPNWRRQRWDSFCLVTPNWQCQLPGMHYQGDDPNGFMVKDEIIEYLDMYYEHSKAPVRFNSPATSVEKRGNRFYITTPKQNYSADHVIVACGSYHKPHILPQAAAMPDHIQHIHSSNYRNAEQLPEGEVMVVGTGQSGSQIAEDLHLKGRTVHLCVGTAPRVNRRYRGKDVVNWLDEMHYYETTIDKHPEGANAPHATNHYVTGRDGGRDINLRVFAEQGMHLYGRLKHCRDGIIEFNDDLANNLAYADKVAARIRDSIERYIQENKIDAPADENIHSNYLPAHCAQIDMNHGKISAVVWATGFTTDYSWLKLGVFNEKGNPLQNRGISPERGLYFLGLNWMNTWGSGRFYHVGRDAEYIANAITLNQHQAITA</sequence>
<proteinExistence type="predicted"/>
<name>A0ABP7W6I3_9GAMM</name>
<evidence type="ECO:0000313" key="3">
    <source>
        <dbReference type="Proteomes" id="UP001500392"/>
    </source>
</evidence>
<gene>
    <name evidence="2" type="ORF">GCM10022414_01070</name>
</gene>
<comment type="caution">
    <text evidence="2">The sequence shown here is derived from an EMBL/GenBank/DDBJ whole genome shotgun (WGS) entry which is preliminary data.</text>
</comment>
<organism evidence="2 3">
    <name type="scientific">Zhongshania borealis</name>
    <dbReference type="NCBI Taxonomy" id="889488"/>
    <lineage>
        <taxon>Bacteria</taxon>
        <taxon>Pseudomonadati</taxon>
        <taxon>Pseudomonadota</taxon>
        <taxon>Gammaproteobacteria</taxon>
        <taxon>Cellvibrionales</taxon>
        <taxon>Spongiibacteraceae</taxon>
        <taxon>Zhongshania</taxon>
    </lineage>
</organism>
<dbReference type="PANTHER" id="PTHR43539:SF78">
    <property type="entry name" value="FLAVIN-CONTAINING MONOOXYGENASE"/>
    <property type="match status" value="1"/>
</dbReference>
<dbReference type="Pfam" id="PF13738">
    <property type="entry name" value="Pyr_redox_3"/>
    <property type="match status" value="1"/>
</dbReference>
<protein>
    <submittedName>
        <fullName evidence="2">MSMEG_0569 family flavin-dependent oxidoreductase</fullName>
    </submittedName>
</protein>
<accession>A0ABP7W6I3</accession>
<keyword evidence="1" id="KW-0560">Oxidoreductase</keyword>
<dbReference type="PRINTS" id="PR00368">
    <property type="entry name" value="FADPNR"/>
</dbReference>
<keyword evidence="3" id="KW-1185">Reference proteome</keyword>
<reference evidence="3" key="1">
    <citation type="journal article" date="2019" name="Int. J. Syst. Evol. Microbiol.">
        <title>The Global Catalogue of Microorganisms (GCM) 10K type strain sequencing project: providing services to taxonomists for standard genome sequencing and annotation.</title>
        <authorList>
            <consortium name="The Broad Institute Genomics Platform"/>
            <consortium name="The Broad Institute Genome Sequencing Center for Infectious Disease"/>
            <person name="Wu L."/>
            <person name="Ma J."/>
        </authorList>
    </citation>
    <scope>NUCLEOTIDE SEQUENCE [LARGE SCALE GENOMIC DNA]</scope>
    <source>
        <strain evidence="3">JCM 17304</strain>
    </source>
</reference>
<dbReference type="InterPro" id="IPR024000">
    <property type="entry name" value="CHP04046_FMN-dependent"/>
</dbReference>
<evidence type="ECO:0000313" key="2">
    <source>
        <dbReference type="EMBL" id="GAA4082345.1"/>
    </source>
</evidence>
<dbReference type="SUPFAM" id="SSF51905">
    <property type="entry name" value="FAD/NAD(P)-binding domain"/>
    <property type="match status" value="1"/>
</dbReference>
<dbReference type="RefSeq" id="WP_344931726.1">
    <property type="nucleotide sequence ID" value="NZ_BAABDM010000001.1"/>
</dbReference>
<dbReference type="Proteomes" id="UP001500392">
    <property type="component" value="Unassembled WGS sequence"/>
</dbReference>
<dbReference type="InterPro" id="IPR036188">
    <property type="entry name" value="FAD/NAD-bd_sf"/>
</dbReference>
<dbReference type="EMBL" id="BAABDM010000001">
    <property type="protein sequence ID" value="GAA4082345.1"/>
    <property type="molecule type" value="Genomic_DNA"/>
</dbReference>
<dbReference type="NCBIfam" id="TIGR04046">
    <property type="entry name" value="MSMEG_0569_nitr"/>
    <property type="match status" value="1"/>
</dbReference>